<reference evidence="1" key="2">
    <citation type="journal article" date="2015" name="Data Brief">
        <title>Shoot transcriptome of the giant reed, Arundo donax.</title>
        <authorList>
            <person name="Barrero R.A."/>
            <person name="Guerrero F.D."/>
            <person name="Moolhuijzen P."/>
            <person name="Goolsby J.A."/>
            <person name="Tidwell J."/>
            <person name="Bellgard S.E."/>
            <person name="Bellgard M.I."/>
        </authorList>
    </citation>
    <scope>NUCLEOTIDE SEQUENCE</scope>
    <source>
        <tissue evidence="1">Shoot tissue taken approximately 20 cm above the soil surface</tissue>
    </source>
</reference>
<proteinExistence type="predicted"/>
<sequence length="89" mass="10677">MMKRMPLHHFKDDDDRQEYSEKRTTFGVGLNSFWVVIRKKSFWVVDTCHFIQDRKPLFISLFLRYSCQTDGKIPKKVGMPKIISYAFLK</sequence>
<name>A0A0A8XRV6_ARUDO</name>
<organism evidence="1">
    <name type="scientific">Arundo donax</name>
    <name type="common">Giant reed</name>
    <name type="synonym">Donax arundinaceus</name>
    <dbReference type="NCBI Taxonomy" id="35708"/>
    <lineage>
        <taxon>Eukaryota</taxon>
        <taxon>Viridiplantae</taxon>
        <taxon>Streptophyta</taxon>
        <taxon>Embryophyta</taxon>
        <taxon>Tracheophyta</taxon>
        <taxon>Spermatophyta</taxon>
        <taxon>Magnoliopsida</taxon>
        <taxon>Liliopsida</taxon>
        <taxon>Poales</taxon>
        <taxon>Poaceae</taxon>
        <taxon>PACMAD clade</taxon>
        <taxon>Arundinoideae</taxon>
        <taxon>Arundineae</taxon>
        <taxon>Arundo</taxon>
    </lineage>
</organism>
<reference evidence="1" key="1">
    <citation type="submission" date="2014-09" db="EMBL/GenBank/DDBJ databases">
        <authorList>
            <person name="Magalhaes I.L.F."/>
            <person name="Oliveira U."/>
            <person name="Santos F.R."/>
            <person name="Vidigal T.H.D.A."/>
            <person name="Brescovit A.D."/>
            <person name="Santos A.J."/>
        </authorList>
    </citation>
    <scope>NUCLEOTIDE SEQUENCE</scope>
    <source>
        <tissue evidence="1">Shoot tissue taken approximately 20 cm above the soil surface</tissue>
    </source>
</reference>
<dbReference type="EMBL" id="GBRH01281241">
    <property type="protein sequence ID" value="JAD16654.1"/>
    <property type="molecule type" value="Transcribed_RNA"/>
</dbReference>
<evidence type="ECO:0000313" key="1">
    <source>
        <dbReference type="EMBL" id="JAD16654.1"/>
    </source>
</evidence>
<dbReference type="AlphaFoldDB" id="A0A0A8XRV6"/>
<protein>
    <submittedName>
        <fullName evidence="1">Uncharacterized protein</fullName>
    </submittedName>
</protein>
<accession>A0A0A8XRV6</accession>